<keyword evidence="1" id="KW-1133">Transmembrane helix</keyword>
<dbReference type="InterPro" id="IPR045584">
    <property type="entry name" value="Pilin-like"/>
</dbReference>
<evidence type="ECO:0000313" key="2">
    <source>
        <dbReference type="EMBL" id="MFD0929952.1"/>
    </source>
</evidence>
<feature type="transmembrane region" description="Helical" evidence="1">
    <location>
        <begin position="12"/>
        <end position="32"/>
    </location>
</feature>
<dbReference type="Proteomes" id="UP001597106">
    <property type="component" value="Unassembled WGS sequence"/>
</dbReference>
<keyword evidence="1" id="KW-0812">Transmembrane</keyword>
<comment type="caution">
    <text evidence="2">The sequence shown here is derived from an EMBL/GenBank/DDBJ whole genome shotgun (WGS) entry which is preliminary data.</text>
</comment>
<accession>A0ABW3GMW4</accession>
<sequence>MEIKHRLQPGFTLVEMIVVMLILSALAVTAYARISQVDSQARQASLSAFKANVQATAIMAKGVCMSDPQCDSQQVAPSTTIEGNVIYFSQSYPVGWLGNSDGAGTLNQLLDTGKFSIQPSLSDREHATYYLQGARNSAHCKLEYILTSGANSTQPLTIQTDSSGC</sequence>
<dbReference type="InterPro" id="IPR012902">
    <property type="entry name" value="N_methyl_site"/>
</dbReference>
<dbReference type="SUPFAM" id="SSF54523">
    <property type="entry name" value="Pili subunits"/>
    <property type="match status" value="1"/>
</dbReference>
<dbReference type="Pfam" id="PF07963">
    <property type="entry name" value="N_methyl"/>
    <property type="match status" value="1"/>
</dbReference>
<keyword evidence="3" id="KW-1185">Reference proteome</keyword>
<protein>
    <submittedName>
        <fullName evidence="2">Type II secretion system protein</fullName>
    </submittedName>
</protein>
<name>A0ABW3GMW4_9PROT</name>
<keyword evidence="1" id="KW-0472">Membrane</keyword>
<organism evidence="2 3">
    <name type="scientific">Methylophilus glucosoxydans</name>
    <dbReference type="NCBI Taxonomy" id="752553"/>
    <lineage>
        <taxon>Bacteria</taxon>
        <taxon>Pseudomonadati</taxon>
        <taxon>Pseudomonadota</taxon>
        <taxon>Betaproteobacteria</taxon>
        <taxon>Nitrosomonadales</taxon>
        <taxon>Methylophilaceae</taxon>
        <taxon>Methylophilus</taxon>
    </lineage>
</organism>
<gene>
    <name evidence="2" type="ORF">ACFQ1T_09195</name>
</gene>
<dbReference type="NCBIfam" id="TIGR02532">
    <property type="entry name" value="IV_pilin_GFxxxE"/>
    <property type="match status" value="1"/>
</dbReference>
<evidence type="ECO:0000256" key="1">
    <source>
        <dbReference type="SAM" id="Phobius"/>
    </source>
</evidence>
<evidence type="ECO:0000313" key="3">
    <source>
        <dbReference type="Proteomes" id="UP001597106"/>
    </source>
</evidence>
<reference evidence="3" key="1">
    <citation type="journal article" date="2019" name="Int. J. Syst. Evol. Microbiol.">
        <title>The Global Catalogue of Microorganisms (GCM) 10K type strain sequencing project: providing services to taxonomists for standard genome sequencing and annotation.</title>
        <authorList>
            <consortium name="The Broad Institute Genomics Platform"/>
            <consortium name="The Broad Institute Genome Sequencing Center for Infectious Disease"/>
            <person name="Wu L."/>
            <person name="Ma J."/>
        </authorList>
    </citation>
    <scope>NUCLEOTIDE SEQUENCE [LARGE SCALE GENOMIC DNA]</scope>
    <source>
        <strain evidence="3">CCUG 59685</strain>
    </source>
</reference>
<dbReference type="RefSeq" id="WP_379075890.1">
    <property type="nucleotide sequence ID" value="NZ_JBHTJW010000002.1"/>
</dbReference>
<dbReference type="Gene3D" id="3.30.700.10">
    <property type="entry name" value="Glycoprotein, Type 4 Pilin"/>
    <property type="match status" value="1"/>
</dbReference>
<proteinExistence type="predicted"/>
<dbReference type="EMBL" id="JBHTJW010000002">
    <property type="protein sequence ID" value="MFD0929952.1"/>
    <property type="molecule type" value="Genomic_DNA"/>
</dbReference>